<feature type="non-terminal residue" evidence="2">
    <location>
        <position position="1"/>
    </location>
</feature>
<gene>
    <name evidence="2" type="primary">Yy2</name>
    <name evidence="2" type="ORF">CM83_22572</name>
</gene>
<evidence type="ECO:0000313" key="2">
    <source>
        <dbReference type="EMBL" id="JAG32062.1"/>
    </source>
</evidence>
<dbReference type="AlphaFoldDB" id="A0A0A9YG65"/>
<dbReference type="EMBL" id="GBHO01011542">
    <property type="protein sequence ID" value="JAG32062.1"/>
    <property type="molecule type" value="Transcribed_RNA"/>
</dbReference>
<feature type="region of interest" description="Disordered" evidence="1">
    <location>
        <begin position="1"/>
        <end position="28"/>
    </location>
</feature>
<reference evidence="2" key="2">
    <citation type="submission" date="2014-07" db="EMBL/GenBank/DDBJ databases">
        <authorList>
            <person name="Hull J."/>
        </authorList>
    </citation>
    <scope>NUCLEOTIDE SEQUENCE</scope>
</reference>
<organism evidence="2">
    <name type="scientific">Lygus hesperus</name>
    <name type="common">Western plant bug</name>
    <dbReference type="NCBI Taxonomy" id="30085"/>
    <lineage>
        <taxon>Eukaryota</taxon>
        <taxon>Metazoa</taxon>
        <taxon>Ecdysozoa</taxon>
        <taxon>Arthropoda</taxon>
        <taxon>Hexapoda</taxon>
        <taxon>Insecta</taxon>
        <taxon>Pterygota</taxon>
        <taxon>Neoptera</taxon>
        <taxon>Paraneoptera</taxon>
        <taxon>Hemiptera</taxon>
        <taxon>Heteroptera</taxon>
        <taxon>Panheteroptera</taxon>
        <taxon>Cimicomorpha</taxon>
        <taxon>Miridae</taxon>
        <taxon>Mirini</taxon>
        <taxon>Lygus</taxon>
    </lineage>
</organism>
<evidence type="ECO:0000256" key="1">
    <source>
        <dbReference type="SAM" id="MobiDB-lite"/>
    </source>
</evidence>
<sequence length="108" mass="12092">QLPHSVDGGETSPSLKMRNPKRKTSHGTFSAATMKTAVQEVLEDDSSRYCPSNIGTMATITRLKIPEQWEKTEKAGIDWAFGFMKRNPQLSLRTPEGCSLSKINFSFR</sequence>
<name>A0A0A9YG65_LYGHE</name>
<accession>A0A0A9YG65</accession>
<protein>
    <submittedName>
        <fullName evidence="2">Transcription factor YY2</fullName>
    </submittedName>
</protein>
<reference evidence="2" key="1">
    <citation type="journal article" date="2014" name="PLoS ONE">
        <title>Transcriptome-Based Identification of ABC Transporters in the Western Tarnished Plant Bug Lygus hesperus.</title>
        <authorList>
            <person name="Hull J.J."/>
            <person name="Chaney K."/>
            <person name="Geib S.M."/>
            <person name="Fabrick J.A."/>
            <person name="Brent C.S."/>
            <person name="Walsh D."/>
            <person name="Lavine L.C."/>
        </authorList>
    </citation>
    <scope>NUCLEOTIDE SEQUENCE</scope>
</reference>
<proteinExistence type="predicted"/>